<dbReference type="EMBL" id="QFQI01000001">
    <property type="protein sequence ID" value="PZQ62913.1"/>
    <property type="molecule type" value="Genomic_DNA"/>
</dbReference>
<proteinExistence type="predicted"/>
<protein>
    <submittedName>
        <fullName evidence="2">DUF3616 domain-containing protein</fullName>
    </submittedName>
</protein>
<evidence type="ECO:0000313" key="3">
    <source>
        <dbReference type="Proteomes" id="UP000249229"/>
    </source>
</evidence>
<name>A0A2W5R6R6_9SPHN</name>
<organism evidence="2 3">
    <name type="scientific">Sphingomonas taxi</name>
    <dbReference type="NCBI Taxonomy" id="1549858"/>
    <lineage>
        <taxon>Bacteria</taxon>
        <taxon>Pseudomonadati</taxon>
        <taxon>Pseudomonadota</taxon>
        <taxon>Alphaproteobacteria</taxon>
        <taxon>Sphingomonadales</taxon>
        <taxon>Sphingomonadaceae</taxon>
        <taxon>Sphingomonas</taxon>
    </lineage>
</organism>
<accession>A0A2W5R6R6</accession>
<dbReference type="InterPro" id="IPR022060">
    <property type="entry name" value="DUF3616"/>
</dbReference>
<dbReference type="AlphaFoldDB" id="A0A2W5R6R6"/>
<feature type="domain" description="DUF3616" evidence="1">
    <location>
        <begin position="27"/>
        <end position="345"/>
    </location>
</feature>
<evidence type="ECO:0000313" key="2">
    <source>
        <dbReference type="EMBL" id="PZQ62913.1"/>
    </source>
</evidence>
<evidence type="ECO:0000259" key="1">
    <source>
        <dbReference type="Pfam" id="PF12275"/>
    </source>
</evidence>
<comment type="caution">
    <text evidence="2">The sequence shown here is derived from an EMBL/GenBank/DDBJ whole genome shotgun (WGS) entry which is preliminary data.</text>
</comment>
<dbReference type="Pfam" id="PF12275">
    <property type="entry name" value="DUF3616"/>
    <property type="match status" value="1"/>
</dbReference>
<sequence>MSRGDTAAPAGTVVLRFPGAARDMLTNCSAGTRAGDALFIAADEQAALSRLVRDGDRWTQSDAVPLGDLLPLAWPDEEADIEGLATDGDWLWVVGSHARTRRKPEKADAETIDLATLADLKDTRARCLLARIPLVPGDGGPRPVRRDGERRAGLLKQARKGGPLYRRLRRDPLIAPFTRVPAKEGGVDVEGVAVAGTRIALGLRGPVIATHAVLLEFQVRAGRTGKLHVAGDVAKRLLALDGLGIRDLKRHGDDLLILAGPTTGLSGPCRLYRWRGWANDPPRDAQRVRLHRPDLLLDLPFGRGVDHAEGLALWEDAADGTPQLLVIHDSPAPARVDVAAGTLTADLFRFAR</sequence>
<gene>
    <name evidence="2" type="ORF">DI544_01600</name>
</gene>
<dbReference type="Proteomes" id="UP000249229">
    <property type="component" value="Unassembled WGS sequence"/>
</dbReference>
<reference evidence="2 3" key="1">
    <citation type="submission" date="2017-08" db="EMBL/GenBank/DDBJ databases">
        <title>Infants hospitalized years apart are colonized by the same room-sourced microbial strains.</title>
        <authorList>
            <person name="Brooks B."/>
            <person name="Olm M.R."/>
            <person name="Firek B.A."/>
            <person name="Baker R."/>
            <person name="Thomas B.C."/>
            <person name="Morowitz M.J."/>
            <person name="Banfield J.F."/>
        </authorList>
    </citation>
    <scope>NUCLEOTIDE SEQUENCE [LARGE SCALE GENOMIC DNA]</scope>
    <source>
        <strain evidence="2">S2_005_001_R1_22</strain>
    </source>
</reference>